<feature type="transmembrane region" description="Helical" evidence="1">
    <location>
        <begin position="6"/>
        <end position="25"/>
    </location>
</feature>
<dbReference type="EMBL" id="BAER01000123">
    <property type="protein sequence ID" value="GAC34981.1"/>
    <property type="molecule type" value="Genomic_DNA"/>
</dbReference>
<accession>K6ZG04</accession>
<keyword evidence="1" id="KW-0472">Membrane</keyword>
<keyword evidence="1" id="KW-1133">Transmembrane helix</keyword>
<dbReference type="Proteomes" id="UP000006322">
    <property type="component" value="Unassembled WGS sequence"/>
</dbReference>
<proteinExistence type="predicted"/>
<reference evidence="3" key="1">
    <citation type="journal article" date="2014" name="Environ. Microbiol.">
        <title>Comparative genomics of the marine bacterial genus Glaciecola reveals the high degree of genomic diversity and genomic characteristic for cold adaptation.</title>
        <authorList>
            <person name="Qin Q.L."/>
            <person name="Xie B.B."/>
            <person name="Yu Y."/>
            <person name="Shu Y.L."/>
            <person name="Rong J.C."/>
            <person name="Zhang Y.J."/>
            <person name="Zhao D.L."/>
            <person name="Chen X.L."/>
            <person name="Zhang X.Y."/>
            <person name="Chen B."/>
            <person name="Zhou B.C."/>
            <person name="Zhang Y.Z."/>
        </authorList>
    </citation>
    <scope>NUCLEOTIDE SEQUENCE [LARGE SCALE GENOMIC DNA]</scope>
    <source>
        <strain evidence="3">LMG 21857</strain>
    </source>
</reference>
<organism evidence="2 3">
    <name type="scientific">Paraglaciecola polaris LMG 21857</name>
    <dbReference type="NCBI Taxonomy" id="1129793"/>
    <lineage>
        <taxon>Bacteria</taxon>
        <taxon>Pseudomonadati</taxon>
        <taxon>Pseudomonadota</taxon>
        <taxon>Gammaproteobacteria</taxon>
        <taxon>Alteromonadales</taxon>
        <taxon>Alteromonadaceae</taxon>
        <taxon>Paraglaciecola</taxon>
    </lineage>
</organism>
<gene>
    <name evidence="2" type="ORF">GPLA_4102</name>
</gene>
<evidence type="ECO:0000313" key="2">
    <source>
        <dbReference type="EMBL" id="GAC34981.1"/>
    </source>
</evidence>
<sequence>MEIVAFAAMTVDFIGIILGKLYALLRPTTFLFYGSKRQLLAGSRQPKTKPSNDRFTYIAAF</sequence>
<evidence type="ECO:0000256" key="1">
    <source>
        <dbReference type="SAM" id="Phobius"/>
    </source>
</evidence>
<protein>
    <submittedName>
        <fullName evidence="2">Uncharacterized protein</fullName>
    </submittedName>
</protein>
<evidence type="ECO:0000313" key="3">
    <source>
        <dbReference type="Proteomes" id="UP000006322"/>
    </source>
</evidence>
<comment type="caution">
    <text evidence="2">The sequence shown here is derived from an EMBL/GenBank/DDBJ whole genome shotgun (WGS) entry which is preliminary data.</text>
</comment>
<keyword evidence="3" id="KW-1185">Reference proteome</keyword>
<keyword evidence="1" id="KW-0812">Transmembrane</keyword>
<name>K6ZG04_9ALTE</name>
<dbReference type="AlphaFoldDB" id="K6ZG04"/>